<evidence type="ECO:0000313" key="12">
    <source>
        <dbReference type="EMBL" id="GIH88661.1"/>
    </source>
</evidence>
<dbReference type="Gene3D" id="1.20.5.1930">
    <property type="match status" value="1"/>
</dbReference>
<dbReference type="Gene3D" id="3.30.565.10">
    <property type="entry name" value="Histidine kinase-like ATPase, C-terminal domain"/>
    <property type="match status" value="1"/>
</dbReference>
<evidence type="ECO:0000256" key="9">
    <source>
        <dbReference type="SAM" id="Coils"/>
    </source>
</evidence>
<comment type="caution">
    <text evidence="12">The sequence shown here is derived from an EMBL/GenBank/DDBJ whole genome shotgun (WGS) entry which is preliminary data.</text>
</comment>
<keyword evidence="13" id="KW-1185">Reference proteome</keyword>
<dbReference type="InterPro" id="IPR036890">
    <property type="entry name" value="HATPase_C_sf"/>
</dbReference>
<keyword evidence="3" id="KW-0597">Phosphoprotein</keyword>
<gene>
    <name evidence="12" type="ORF">Pro02_70690</name>
</gene>
<feature type="transmembrane region" description="Helical" evidence="10">
    <location>
        <begin position="140"/>
        <end position="158"/>
    </location>
</feature>
<keyword evidence="8" id="KW-0902">Two-component regulatory system</keyword>
<evidence type="ECO:0000256" key="4">
    <source>
        <dbReference type="ARBA" id="ARBA00022679"/>
    </source>
</evidence>
<dbReference type="AlphaFoldDB" id="A0A8J3S5D6"/>
<dbReference type="RefSeq" id="WP_203863658.1">
    <property type="nucleotide sequence ID" value="NZ_BMQP01000066.1"/>
</dbReference>
<evidence type="ECO:0000256" key="7">
    <source>
        <dbReference type="ARBA" id="ARBA00022840"/>
    </source>
</evidence>
<dbReference type="PANTHER" id="PTHR24421">
    <property type="entry name" value="NITRATE/NITRITE SENSOR PROTEIN NARX-RELATED"/>
    <property type="match status" value="1"/>
</dbReference>
<evidence type="ECO:0000256" key="1">
    <source>
        <dbReference type="ARBA" id="ARBA00000085"/>
    </source>
</evidence>
<dbReference type="EMBL" id="BOOI01000087">
    <property type="protein sequence ID" value="GIH88661.1"/>
    <property type="molecule type" value="Genomic_DNA"/>
</dbReference>
<keyword evidence="10" id="KW-0812">Transmembrane</keyword>
<dbReference type="EC" id="2.7.13.3" evidence="2"/>
<dbReference type="Pfam" id="PF07730">
    <property type="entry name" value="HisKA_3"/>
    <property type="match status" value="1"/>
</dbReference>
<name>A0A8J3S5D6_PLARO</name>
<feature type="coiled-coil region" evidence="9">
    <location>
        <begin position="167"/>
        <end position="194"/>
    </location>
</feature>
<evidence type="ECO:0000256" key="3">
    <source>
        <dbReference type="ARBA" id="ARBA00022553"/>
    </source>
</evidence>
<dbReference type="Pfam" id="PF02518">
    <property type="entry name" value="HATPase_c"/>
    <property type="match status" value="1"/>
</dbReference>
<dbReference type="SMART" id="SM00387">
    <property type="entry name" value="HATPase_c"/>
    <property type="match status" value="1"/>
</dbReference>
<keyword evidence="5" id="KW-0547">Nucleotide-binding</keyword>
<evidence type="ECO:0000313" key="13">
    <source>
        <dbReference type="Proteomes" id="UP000655044"/>
    </source>
</evidence>
<evidence type="ECO:0000256" key="5">
    <source>
        <dbReference type="ARBA" id="ARBA00022741"/>
    </source>
</evidence>
<evidence type="ECO:0000256" key="8">
    <source>
        <dbReference type="ARBA" id="ARBA00023012"/>
    </source>
</evidence>
<feature type="transmembrane region" description="Helical" evidence="10">
    <location>
        <begin position="6"/>
        <end position="27"/>
    </location>
</feature>
<keyword evidence="6" id="KW-0418">Kinase</keyword>
<sequence>MSSIRPLPWVSPVLYATVLAAGLYAGMAGLGTTHVAPFTGGLAALFAIDLLERRRFPAGTPPWPAVASLCARVALFAAVALADGSGLSRALFVLVPFTAYFTFGRTAAVVLAAGCAGLVVAGYELGPGRWYTDAEQVSDLLMFCVGLVLVIAAAATAVEERRGRARLEESHRQLEESHRRLAAYSAQVAELSAAAERNRVARDIHDDLGHHLTAVVVLLEKATAFRERDPGEAQRAIDDAYRSARRALDDVRHSVRTLRAGPAPFRLSTALADLVDGQADDGRVAVTLEFTGDESGYGVPALTALYRAAQEGITNARRHADATRVRIAVALGGSAARMTVADDGRGFPPGREGFGLLGMRERVEQTGGRVEIGGGPGAGTCLTVTIPRGGES</sequence>
<comment type="catalytic activity">
    <reaction evidence="1">
        <text>ATP + protein L-histidine = ADP + protein N-phospho-L-histidine.</text>
        <dbReference type="EC" id="2.7.13.3"/>
    </reaction>
</comment>
<evidence type="ECO:0000256" key="2">
    <source>
        <dbReference type="ARBA" id="ARBA00012438"/>
    </source>
</evidence>
<organism evidence="12 13">
    <name type="scientific">Planobispora rosea</name>
    <dbReference type="NCBI Taxonomy" id="35762"/>
    <lineage>
        <taxon>Bacteria</taxon>
        <taxon>Bacillati</taxon>
        <taxon>Actinomycetota</taxon>
        <taxon>Actinomycetes</taxon>
        <taxon>Streptosporangiales</taxon>
        <taxon>Streptosporangiaceae</taxon>
        <taxon>Planobispora</taxon>
    </lineage>
</organism>
<dbReference type="SUPFAM" id="SSF55874">
    <property type="entry name" value="ATPase domain of HSP90 chaperone/DNA topoisomerase II/histidine kinase"/>
    <property type="match status" value="1"/>
</dbReference>
<evidence type="ECO:0000259" key="11">
    <source>
        <dbReference type="SMART" id="SM00387"/>
    </source>
</evidence>
<dbReference type="GO" id="GO:0016020">
    <property type="term" value="C:membrane"/>
    <property type="evidence" value="ECO:0007669"/>
    <property type="project" value="InterPro"/>
</dbReference>
<feature type="transmembrane region" description="Helical" evidence="10">
    <location>
        <begin position="94"/>
        <end position="120"/>
    </location>
</feature>
<reference evidence="12" key="1">
    <citation type="submission" date="2021-01" db="EMBL/GenBank/DDBJ databases">
        <title>Whole genome shotgun sequence of Planobispora rosea NBRC 15558.</title>
        <authorList>
            <person name="Komaki H."/>
            <person name="Tamura T."/>
        </authorList>
    </citation>
    <scope>NUCLEOTIDE SEQUENCE</scope>
    <source>
        <strain evidence="12">NBRC 15558</strain>
    </source>
</reference>
<evidence type="ECO:0000256" key="10">
    <source>
        <dbReference type="SAM" id="Phobius"/>
    </source>
</evidence>
<accession>A0A8J3S5D6</accession>
<keyword evidence="10" id="KW-1133">Transmembrane helix</keyword>
<dbReference type="GO" id="GO:0005524">
    <property type="term" value="F:ATP binding"/>
    <property type="evidence" value="ECO:0007669"/>
    <property type="project" value="UniProtKB-KW"/>
</dbReference>
<dbReference type="InterPro" id="IPR050482">
    <property type="entry name" value="Sensor_HK_TwoCompSys"/>
</dbReference>
<dbReference type="GO" id="GO:0046983">
    <property type="term" value="F:protein dimerization activity"/>
    <property type="evidence" value="ECO:0007669"/>
    <property type="project" value="InterPro"/>
</dbReference>
<dbReference type="CDD" id="cd16917">
    <property type="entry name" value="HATPase_UhpB-NarQ-NarX-like"/>
    <property type="match status" value="1"/>
</dbReference>
<keyword evidence="7" id="KW-0067">ATP-binding</keyword>
<dbReference type="GO" id="GO:0000155">
    <property type="term" value="F:phosphorelay sensor kinase activity"/>
    <property type="evidence" value="ECO:0007669"/>
    <property type="project" value="InterPro"/>
</dbReference>
<dbReference type="Proteomes" id="UP000655044">
    <property type="component" value="Unassembled WGS sequence"/>
</dbReference>
<proteinExistence type="predicted"/>
<keyword evidence="4" id="KW-0808">Transferase</keyword>
<evidence type="ECO:0000256" key="6">
    <source>
        <dbReference type="ARBA" id="ARBA00022777"/>
    </source>
</evidence>
<feature type="domain" description="Histidine kinase/HSP90-like ATPase" evidence="11">
    <location>
        <begin position="300"/>
        <end position="390"/>
    </location>
</feature>
<keyword evidence="9" id="KW-0175">Coiled coil</keyword>
<protein>
    <recommendedName>
        <fullName evidence="2">histidine kinase</fullName>
        <ecNumber evidence="2">2.7.13.3</ecNumber>
    </recommendedName>
</protein>
<dbReference type="InterPro" id="IPR003594">
    <property type="entry name" value="HATPase_dom"/>
</dbReference>
<dbReference type="InterPro" id="IPR011712">
    <property type="entry name" value="Sig_transdc_His_kin_sub3_dim/P"/>
</dbReference>
<keyword evidence="10" id="KW-0472">Membrane</keyword>
<dbReference type="PANTHER" id="PTHR24421:SF10">
    <property type="entry name" value="NITRATE_NITRITE SENSOR PROTEIN NARQ"/>
    <property type="match status" value="1"/>
</dbReference>